<dbReference type="Pfam" id="PF00370">
    <property type="entry name" value="FGGY_N"/>
    <property type="match status" value="1"/>
</dbReference>
<dbReference type="AlphaFoldDB" id="A0A9X2CX65"/>
<evidence type="ECO:0000256" key="1">
    <source>
        <dbReference type="ARBA" id="ARBA00009156"/>
    </source>
</evidence>
<gene>
    <name evidence="10" type="primary">glpK</name>
    <name evidence="10" type="ORF">MF646_22685</name>
</gene>
<evidence type="ECO:0000259" key="8">
    <source>
        <dbReference type="Pfam" id="PF00370"/>
    </source>
</evidence>
<proteinExistence type="inferred from homology"/>
<feature type="domain" description="Carbohydrate kinase FGGY N-terminal" evidence="8">
    <location>
        <begin position="5"/>
        <end position="250"/>
    </location>
</feature>
<dbReference type="SUPFAM" id="SSF53067">
    <property type="entry name" value="Actin-like ATPase domain"/>
    <property type="match status" value="2"/>
</dbReference>
<dbReference type="GO" id="GO:0005829">
    <property type="term" value="C:cytosol"/>
    <property type="evidence" value="ECO:0007669"/>
    <property type="project" value="TreeGrafter"/>
</dbReference>
<organism evidence="10 11">
    <name type="scientific">Halalkalibacter alkaliphilus</name>
    <dbReference type="NCBI Taxonomy" id="2917993"/>
    <lineage>
        <taxon>Bacteria</taxon>
        <taxon>Bacillati</taxon>
        <taxon>Bacillota</taxon>
        <taxon>Bacilli</taxon>
        <taxon>Bacillales</taxon>
        <taxon>Bacillaceae</taxon>
        <taxon>Halalkalibacter</taxon>
    </lineage>
</organism>
<evidence type="ECO:0000256" key="6">
    <source>
        <dbReference type="ARBA" id="ARBA00022840"/>
    </source>
</evidence>
<dbReference type="InterPro" id="IPR005999">
    <property type="entry name" value="Glycerol_kin"/>
</dbReference>
<keyword evidence="4 10" id="KW-0418">Kinase</keyword>
<protein>
    <recommendedName>
        <fullName evidence="7">ATP:glycerol 3-phosphotransferase</fullName>
    </recommendedName>
</protein>
<dbReference type="GO" id="GO:0006072">
    <property type="term" value="P:glycerol-3-phosphate metabolic process"/>
    <property type="evidence" value="ECO:0007669"/>
    <property type="project" value="InterPro"/>
</dbReference>
<evidence type="ECO:0000256" key="4">
    <source>
        <dbReference type="ARBA" id="ARBA00022777"/>
    </source>
</evidence>
<keyword evidence="11" id="KW-1185">Reference proteome</keyword>
<evidence type="ECO:0000256" key="5">
    <source>
        <dbReference type="ARBA" id="ARBA00022798"/>
    </source>
</evidence>
<evidence type="ECO:0000256" key="2">
    <source>
        <dbReference type="ARBA" id="ARBA00022679"/>
    </source>
</evidence>
<accession>A0A9X2CX65</accession>
<keyword evidence="5" id="KW-0319">Glycerol metabolism</keyword>
<keyword evidence="6" id="KW-0067">ATP-binding</keyword>
<dbReference type="PIRSF" id="PIRSF000538">
    <property type="entry name" value="GlpK"/>
    <property type="match status" value="1"/>
</dbReference>
<dbReference type="GO" id="GO:0005524">
    <property type="term" value="F:ATP binding"/>
    <property type="evidence" value="ECO:0007669"/>
    <property type="project" value="UniProtKB-KW"/>
</dbReference>
<dbReference type="GO" id="GO:0004370">
    <property type="term" value="F:glycerol kinase activity"/>
    <property type="evidence" value="ECO:0007669"/>
    <property type="project" value="InterPro"/>
</dbReference>
<dbReference type="PANTHER" id="PTHR10196">
    <property type="entry name" value="SUGAR KINASE"/>
    <property type="match status" value="1"/>
</dbReference>
<dbReference type="PROSITE" id="PS00933">
    <property type="entry name" value="FGGY_KINASES_1"/>
    <property type="match status" value="1"/>
</dbReference>
<dbReference type="EMBL" id="JAKRYL010000046">
    <property type="protein sequence ID" value="MCL7749914.1"/>
    <property type="molecule type" value="Genomic_DNA"/>
</dbReference>
<keyword evidence="2 10" id="KW-0808">Transferase</keyword>
<sequence length="506" mass="56648">MSKDYILAIDQSTSGTKVKLVNKKGEIITKKVKEHQQYYPEAGWCEHDPIEIYQNVKSLLGELVESKGIDINTINVLSITNQRETIVVWDKTTGLPVYNAIVWQCRRTADDCKELKDQGFEQLVNEKTGLTLDPYFSATKVKWILDHVEGARAKAEKGELLLGTVDSWLIWKLTNGSVHATDYTNASRTLLFNIYDLTWDYELLEIFGIPFTMLPEVKFSNEIFGYTEDLTDLVLPISGIIGDSHGALLGQMCFEEGMIKATYGTGSSLMMNTGKKPIKSTEGLMTTIAYAFDGTVHYALEGIIHSTGDTLKWVKDNLGLFDSFEEAEKMAISIKDNDGVYIIPAFLGLGAPYWNPFIKASISGITRRTNKCHIVRAGMESIVYQIKDVIELMHNEAKIKLKELRVDGGPTKNEFLMQFQADILGLTVVKTNVAELSSMGAVYLAGIGTGFWDSIDVVRNLNYSQISYSTKMDETLSAKYYSEWQSTIHSIIESLPNKANHNLVTK</sequence>
<dbReference type="InterPro" id="IPR018484">
    <property type="entry name" value="FGGY_N"/>
</dbReference>
<reference evidence="10" key="1">
    <citation type="submission" date="2022-02" db="EMBL/GenBank/DDBJ databases">
        <title>Halalkalibacter sp. nov. isolated from Lonar Lake, India.</title>
        <authorList>
            <person name="Joshi A."/>
            <person name="Thite S."/>
            <person name="Lodha T."/>
        </authorList>
    </citation>
    <scope>NUCLEOTIDE SEQUENCE</scope>
    <source>
        <strain evidence="10">MEB205</strain>
    </source>
</reference>
<dbReference type="InterPro" id="IPR018485">
    <property type="entry name" value="FGGY_C"/>
</dbReference>
<dbReference type="Proteomes" id="UP001139150">
    <property type="component" value="Unassembled WGS sequence"/>
</dbReference>
<dbReference type="CDD" id="cd07769">
    <property type="entry name" value="ASKHA_NBD_FGGY_GK"/>
    <property type="match status" value="1"/>
</dbReference>
<dbReference type="InterPro" id="IPR000577">
    <property type="entry name" value="Carb_kinase_FGGY"/>
</dbReference>
<evidence type="ECO:0000259" key="9">
    <source>
        <dbReference type="Pfam" id="PF02782"/>
    </source>
</evidence>
<dbReference type="NCBIfam" id="NF000756">
    <property type="entry name" value="PRK00047.1"/>
    <property type="match status" value="1"/>
</dbReference>
<dbReference type="Pfam" id="PF02782">
    <property type="entry name" value="FGGY_C"/>
    <property type="match status" value="1"/>
</dbReference>
<feature type="domain" description="Carbohydrate kinase FGGY C-terminal" evidence="9">
    <location>
        <begin position="260"/>
        <end position="447"/>
    </location>
</feature>
<dbReference type="InterPro" id="IPR043129">
    <property type="entry name" value="ATPase_NBD"/>
</dbReference>
<dbReference type="Gene3D" id="3.30.420.40">
    <property type="match status" value="2"/>
</dbReference>
<evidence type="ECO:0000313" key="11">
    <source>
        <dbReference type="Proteomes" id="UP001139150"/>
    </source>
</evidence>
<name>A0A9X2CX65_9BACI</name>
<dbReference type="GO" id="GO:0019563">
    <property type="term" value="P:glycerol catabolic process"/>
    <property type="evidence" value="ECO:0007669"/>
    <property type="project" value="TreeGrafter"/>
</dbReference>
<dbReference type="PANTHER" id="PTHR10196:SF69">
    <property type="entry name" value="GLYCEROL KINASE"/>
    <property type="match status" value="1"/>
</dbReference>
<evidence type="ECO:0000256" key="3">
    <source>
        <dbReference type="ARBA" id="ARBA00022741"/>
    </source>
</evidence>
<dbReference type="InterPro" id="IPR018483">
    <property type="entry name" value="Carb_kinase_FGGY_CS"/>
</dbReference>
<evidence type="ECO:0000313" key="10">
    <source>
        <dbReference type="EMBL" id="MCL7749914.1"/>
    </source>
</evidence>
<dbReference type="FunFam" id="3.30.420.40:FF:000008">
    <property type="entry name" value="Glycerol kinase"/>
    <property type="match status" value="1"/>
</dbReference>
<comment type="similarity">
    <text evidence="1">Belongs to the FGGY kinase family.</text>
</comment>
<comment type="caution">
    <text evidence="10">The sequence shown here is derived from an EMBL/GenBank/DDBJ whole genome shotgun (WGS) entry which is preliminary data.</text>
</comment>
<evidence type="ECO:0000256" key="7">
    <source>
        <dbReference type="ARBA" id="ARBA00043149"/>
    </source>
</evidence>
<dbReference type="NCBIfam" id="TIGR01311">
    <property type="entry name" value="glycerol_kin"/>
    <property type="match status" value="1"/>
</dbReference>
<dbReference type="RefSeq" id="WP_250098761.1">
    <property type="nucleotide sequence ID" value="NZ_JAKRYL010000046.1"/>
</dbReference>
<keyword evidence="3" id="KW-0547">Nucleotide-binding</keyword>